<evidence type="ECO:0000256" key="2">
    <source>
        <dbReference type="SAM" id="Phobius"/>
    </source>
</evidence>
<evidence type="ECO:0000313" key="4">
    <source>
        <dbReference type="Proteomes" id="UP001320209"/>
    </source>
</evidence>
<keyword evidence="2" id="KW-1133">Transmembrane helix</keyword>
<accession>A0ABM7V902</accession>
<keyword evidence="2" id="KW-0472">Membrane</keyword>
<feature type="transmembrane region" description="Helical" evidence="2">
    <location>
        <begin position="23"/>
        <end position="44"/>
    </location>
</feature>
<protein>
    <recommendedName>
        <fullName evidence="5">Type II secretion system protein</fullName>
    </recommendedName>
</protein>
<sequence>MSTCRRSEVEHFGNSGMSLIETAFVLVIMGVVMGAVVSSVNTFYMQMRIRKTEENQERIVRALAHFFARMQRLPCPADPAAVGEAVGQMSTEQRYIGIVPFKTIGVPERVAKDGFGNWMTLCIDPSLTYYIPTPNKKSFCEDFFPKNGYTKSARRPCALDIRDGNTESVNKYVCAKTVGGVAVVLISHGPKGAGAFIGGAGRARKPISSGYNNCKKQNCKDDLFFCARPRAGDNGAFDDIVKFYTRGDLFCLAGIKCGDAIFDDPEKSVQEKTFSPSDSLNGYEKKYDSNQNW</sequence>
<evidence type="ECO:0000256" key="1">
    <source>
        <dbReference type="SAM" id="MobiDB-lite"/>
    </source>
</evidence>
<evidence type="ECO:0000313" key="3">
    <source>
        <dbReference type="EMBL" id="BDB96243.1"/>
    </source>
</evidence>
<proteinExistence type="predicted"/>
<dbReference type="Proteomes" id="UP001320209">
    <property type="component" value="Chromosome"/>
</dbReference>
<dbReference type="InterPro" id="IPR045584">
    <property type="entry name" value="Pilin-like"/>
</dbReference>
<gene>
    <name evidence="3" type="ORF">HYD_3760</name>
</gene>
<feature type="compositionally biased region" description="Basic and acidic residues" evidence="1">
    <location>
        <begin position="283"/>
        <end position="293"/>
    </location>
</feature>
<dbReference type="PROSITE" id="PS00409">
    <property type="entry name" value="PROKAR_NTER_METHYL"/>
    <property type="match status" value="1"/>
</dbReference>
<organism evidence="3 4">
    <name type="scientific">Candidatus Hydrogenosomobacter endosymbioticus</name>
    <dbReference type="NCBI Taxonomy" id="2558174"/>
    <lineage>
        <taxon>Bacteria</taxon>
        <taxon>Pseudomonadati</taxon>
        <taxon>Pseudomonadota</taxon>
        <taxon>Alphaproteobacteria</taxon>
        <taxon>Holosporales</taxon>
        <taxon>Holosporaceae</taxon>
        <taxon>Candidatus Hydrogenosomobacter</taxon>
    </lineage>
</organism>
<evidence type="ECO:0008006" key="5">
    <source>
        <dbReference type="Google" id="ProtNLM"/>
    </source>
</evidence>
<dbReference type="EMBL" id="AP025225">
    <property type="protein sequence ID" value="BDB96243.1"/>
    <property type="molecule type" value="Genomic_DNA"/>
</dbReference>
<dbReference type="InterPro" id="IPR012902">
    <property type="entry name" value="N_methyl_site"/>
</dbReference>
<keyword evidence="2" id="KW-0812">Transmembrane</keyword>
<keyword evidence="4" id="KW-1185">Reference proteome</keyword>
<dbReference type="SUPFAM" id="SSF54523">
    <property type="entry name" value="Pili subunits"/>
    <property type="match status" value="1"/>
</dbReference>
<name>A0ABM7V902_9PROT</name>
<feature type="region of interest" description="Disordered" evidence="1">
    <location>
        <begin position="272"/>
        <end position="293"/>
    </location>
</feature>
<reference evidence="3" key="1">
    <citation type="submission" date="2021-10" db="EMBL/GenBank/DDBJ databases">
        <title>Genome Sequence of The Candidatus Hydrogeosomobacter endosymbioticus, an Intracellular Bacterial Symbiont of the Anaerobic Ciliate GW7.</title>
        <authorList>
            <person name="Shiohama Y."/>
            <person name="Shinzato N."/>
        </authorList>
    </citation>
    <scope>NUCLEOTIDE SEQUENCE [LARGE SCALE GENOMIC DNA]</scope>
    <source>
        <strain evidence="3">200920</strain>
    </source>
</reference>